<feature type="compositionally biased region" description="Low complexity" evidence="3">
    <location>
        <begin position="265"/>
        <end position="280"/>
    </location>
</feature>
<dbReference type="EMBL" id="CAWUON010000003">
    <property type="protein sequence ID" value="CAK7263483.1"/>
    <property type="molecule type" value="Genomic_DNA"/>
</dbReference>
<feature type="compositionally biased region" description="Gly residues" evidence="3">
    <location>
        <begin position="1587"/>
        <end position="1596"/>
    </location>
</feature>
<evidence type="ECO:0000256" key="2">
    <source>
        <dbReference type="SAM" id="Coils"/>
    </source>
</evidence>
<feature type="region of interest" description="Disordered" evidence="3">
    <location>
        <begin position="200"/>
        <end position="316"/>
    </location>
</feature>
<feature type="region of interest" description="Disordered" evidence="3">
    <location>
        <begin position="508"/>
        <end position="544"/>
    </location>
</feature>
<gene>
    <name evidence="4" type="ORF">SEPCBS119000_000513</name>
</gene>
<feature type="region of interest" description="Disordered" evidence="3">
    <location>
        <begin position="737"/>
        <end position="760"/>
    </location>
</feature>
<feature type="compositionally biased region" description="Polar residues" evidence="3">
    <location>
        <begin position="281"/>
        <end position="291"/>
    </location>
</feature>
<keyword evidence="2" id="KW-0175">Coiled coil</keyword>
<evidence type="ECO:0000313" key="4">
    <source>
        <dbReference type="EMBL" id="CAK7263483.1"/>
    </source>
</evidence>
<dbReference type="Gene3D" id="3.40.50.12360">
    <property type="match status" value="1"/>
</dbReference>
<feature type="compositionally biased region" description="Low complexity" evidence="3">
    <location>
        <begin position="200"/>
        <end position="209"/>
    </location>
</feature>
<feature type="region of interest" description="Disordered" evidence="3">
    <location>
        <begin position="406"/>
        <end position="490"/>
    </location>
</feature>
<evidence type="ECO:0008006" key="6">
    <source>
        <dbReference type="Google" id="ProtNLM"/>
    </source>
</evidence>
<accession>A0ABP0D5I8</accession>
<feature type="region of interest" description="Disordered" evidence="3">
    <location>
        <begin position="798"/>
        <end position="836"/>
    </location>
</feature>
<proteinExistence type="predicted"/>
<feature type="compositionally biased region" description="Basic and acidic residues" evidence="3">
    <location>
        <begin position="451"/>
        <end position="468"/>
    </location>
</feature>
<feature type="compositionally biased region" description="Gly residues" evidence="3">
    <location>
        <begin position="1649"/>
        <end position="1671"/>
    </location>
</feature>
<comment type="caution">
    <text evidence="4">The sequence shown here is derived from an EMBL/GenBank/DDBJ whole genome shotgun (WGS) entry which is preliminary data.</text>
</comment>
<feature type="region of interest" description="Disordered" evidence="3">
    <location>
        <begin position="1"/>
        <end position="77"/>
    </location>
</feature>
<feature type="compositionally biased region" description="Polar residues" evidence="3">
    <location>
        <begin position="11"/>
        <end position="31"/>
    </location>
</feature>
<dbReference type="Proteomes" id="UP001642502">
    <property type="component" value="Unassembled WGS sequence"/>
</dbReference>
<feature type="compositionally biased region" description="Basic and acidic residues" evidence="3">
    <location>
        <begin position="252"/>
        <end position="262"/>
    </location>
</feature>
<evidence type="ECO:0000313" key="5">
    <source>
        <dbReference type="Proteomes" id="UP001642502"/>
    </source>
</evidence>
<reference evidence="4 5" key="1">
    <citation type="submission" date="2024-01" db="EMBL/GenBank/DDBJ databases">
        <authorList>
            <person name="Allen C."/>
            <person name="Tagirdzhanova G."/>
        </authorList>
    </citation>
    <scope>NUCLEOTIDE SEQUENCE [LARGE SCALE GENOMIC DNA]</scope>
    <source>
        <strain evidence="4 5">CBS 119000</strain>
    </source>
</reference>
<dbReference type="InterPro" id="IPR016197">
    <property type="entry name" value="Chromo-like_dom_sf"/>
</dbReference>
<feature type="compositionally biased region" description="Low complexity" evidence="3">
    <location>
        <begin position="748"/>
        <end position="760"/>
    </location>
</feature>
<sequence>MSDNAPGLSPQAASISCSDLASYNRSASSAKDINATPDRQKSATKTKATRPVKRLRRTSARAPPVESSSDRGDESGEWFAIRDIVDEKVDRGVRQYLVDWEDHPVTGEVYQKSWIPASDANEEAVLHWQAIKQARKLGNEAKATLKLRTKVAEPKAAANIVQPAVASPFETRSAPLPAVDSHGSLVESFGALISNESQALSPLSASSSPPRNPTRKRLAPTTDKNSEERPDSEENADNVVQTSRKRRLVRGIRSDFEHDQKAGKSSSQSIHSISIKSSDSGNRQYSQNSEKQSQSQPLPSSPPATREQSIASPTSLTDAAEVAEAADHIESGNFAVPDNSIGVIANPGFNPDRYARFTQDGELSQITQDSLQNHVWLHSQPLVSGHDRQIGHHSLQTFVRNDSLDLDGPVSSSSSIHDPNLPHHESGYTIPDSQQEDDTQPVSVGQPAVSKVDDSKDDNDKCNKDSIDQRSQASSAGKTTDKRCLPQPDIASTTASTNAIASSHSITSGDAQLVPVPVGSQNDQQLRESADWVSQDEPHSSTSSIEFLTQPDIDFALFTQPSQQSEPSRDRRSSRPIAGKTPAASSVTVSNDFSAVSIVPDSTRAIRAPTLPPRLRTSSPCPSHLAYLATMSESSARPRPASAVEALQQALQGLHETPNKKSIAGDAGPTGFGGISGVDDPLLLAEIQRMQQCDDNITSMDDPAVLAEIQRLEQESQDATASSAEDPLLLAEIQRLQGNSPGPMLPVSQEDSPSSSSSNILRLSLSTAPPVDSTLALSTEPGLSSDLQSLNPLLSAADTGLSGAGPGGNVLLGQDSTFDPREQRTGSAVSGLGENHVPVSTVSMSDLSYAALPMLDLSSELDVEVEGLAGAQNSSEQLSSPLSMEEDADNQVSQAVFGDLPPLAKSGSSNSYVVTLPLAANTRQKYIDLVVDKKTQQIIKDFSEVYARDVNGVPEREVIARIDELLHKLLDLSDLPPFFDSLPAMAPEAMMKHAVNTNSKFSFVYELLNDIAATDRNVLILGRKGVMNDYLEAVVSALNMPLQRFEPSKYIRPAAQSREGRRSFTVLLADTAELAEAKNRAQGTEKFPLPQDFDIVIGFDHTARTSGLIAFFAETPLPGAATGRTLDATSGQRSRHQPRKPLALLLVSALTLEHVDLRLELDSVDDLERKNALLLCTLESLTYLKDSPYEETPDKPHQVAEAFAKIILNPAATLDWQPTPLPEDVFDIYMNSSGPSSQPIFTQHETISGGLSRATQKRLFQDSGDDDTGEDKAKRARLRSYSATLSIVHRPSDHYSNAVKRALAGLGVDDSGIGPTVAISLTRLEALAAKVAGLEEQLQEKESLEATLTERVHTLNRLVKGQTATINECQTKLLAAVKERGVFERERDAAVQEVTLTKEKLESRTTALAELRAAKKEADASLAAANALAAGSSQPDVAELGAARVALQEAHEKVAALERKASNNSEELEFARRAYQDASNAAAEMSAENRDLSARVKELDRLAADNLRKIRETQNRNELEAYRQQWTEAMTMLGERERELEIARDELRTLKNGRRETRQCSVPRSPRLGVMGSRTLPGRGSSVAVGSNGGGTGVSSGRGNTPILPSAGADFAAAARASASRGNSPVTIILDAGGHGHGHSGNSSASGSASGGGGSYLSAGQSGGRFGHLRD</sequence>
<feature type="compositionally biased region" description="Polar residues" evidence="3">
    <location>
        <begin position="306"/>
        <end position="316"/>
    </location>
</feature>
<evidence type="ECO:0000256" key="1">
    <source>
        <dbReference type="ARBA" id="ARBA00011353"/>
    </source>
</evidence>
<evidence type="ECO:0000256" key="3">
    <source>
        <dbReference type="SAM" id="MobiDB-lite"/>
    </source>
</evidence>
<comment type="subunit">
    <text evidence="1">Component of the NuA4 histone acetyltransferase complex.</text>
</comment>
<keyword evidence="5" id="KW-1185">Reference proteome</keyword>
<dbReference type="Gene3D" id="2.40.50.40">
    <property type="match status" value="1"/>
</dbReference>
<dbReference type="SUPFAM" id="SSF54160">
    <property type="entry name" value="Chromo domain-like"/>
    <property type="match status" value="1"/>
</dbReference>
<dbReference type="InterPro" id="IPR038609">
    <property type="entry name" value="HDA1_su2/3_sf"/>
</dbReference>
<feature type="compositionally biased region" description="Basic residues" evidence="3">
    <location>
        <begin position="42"/>
        <end position="59"/>
    </location>
</feature>
<feature type="region of interest" description="Disordered" evidence="3">
    <location>
        <begin position="559"/>
        <end position="586"/>
    </location>
</feature>
<name>A0ABP0D5I8_9PEZI</name>
<feature type="region of interest" description="Disordered" evidence="3">
    <location>
        <begin position="1554"/>
        <end position="1599"/>
    </location>
</feature>
<feature type="coiled-coil region" evidence="2">
    <location>
        <begin position="1408"/>
        <end position="1553"/>
    </location>
</feature>
<protein>
    <recommendedName>
        <fullName evidence="6">Chromo domain-containing protein</fullName>
    </recommendedName>
</protein>
<feature type="coiled-coil region" evidence="2">
    <location>
        <begin position="1324"/>
        <end position="1351"/>
    </location>
</feature>
<feature type="compositionally biased region" description="Polar residues" evidence="3">
    <location>
        <begin position="469"/>
        <end position="478"/>
    </location>
</feature>
<feature type="region of interest" description="Disordered" evidence="3">
    <location>
        <begin position="1630"/>
        <end position="1671"/>
    </location>
</feature>
<organism evidence="4 5">
    <name type="scientific">Sporothrix epigloea</name>
    <dbReference type="NCBI Taxonomy" id="1892477"/>
    <lineage>
        <taxon>Eukaryota</taxon>
        <taxon>Fungi</taxon>
        <taxon>Dikarya</taxon>
        <taxon>Ascomycota</taxon>
        <taxon>Pezizomycotina</taxon>
        <taxon>Sordariomycetes</taxon>
        <taxon>Sordariomycetidae</taxon>
        <taxon>Ophiostomatales</taxon>
        <taxon>Ophiostomataceae</taxon>
        <taxon>Sporothrix</taxon>
    </lineage>
</organism>